<organism evidence="5 6">
    <name type="scientific">Paralysiella testudinis</name>
    <dbReference type="NCBI Taxonomy" id="2809020"/>
    <lineage>
        <taxon>Bacteria</taxon>
        <taxon>Pseudomonadati</taxon>
        <taxon>Pseudomonadota</taxon>
        <taxon>Betaproteobacteria</taxon>
        <taxon>Neisseriales</taxon>
        <taxon>Neisseriaceae</taxon>
        <taxon>Paralysiella</taxon>
    </lineage>
</organism>
<dbReference type="KEGG" id="ptes:JQU52_10520"/>
<dbReference type="Proteomes" id="UP000653156">
    <property type="component" value="Chromosome"/>
</dbReference>
<dbReference type="GO" id="GO:0016853">
    <property type="term" value="F:isomerase activity"/>
    <property type="evidence" value="ECO:0007669"/>
    <property type="project" value="UniProtKB-KW"/>
</dbReference>
<name>A0A892ZDY1_9NEIS</name>
<evidence type="ECO:0000256" key="3">
    <source>
        <dbReference type="ARBA" id="ARBA00023136"/>
    </source>
</evidence>
<dbReference type="AlphaFoldDB" id="A0A892ZDY1"/>
<accession>A0A892ZDY1</accession>
<keyword evidence="2" id="KW-1003">Cell membrane</keyword>
<dbReference type="Pfam" id="PF13624">
    <property type="entry name" value="SurA_N_3"/>
    <property type="match status" value="1"/>
</dbReference>
<dbReference type="GO" id="GO:0005886">
    <property type="term" value="C:plasma membrane"/>
    <property type="evidence" value="ECO:0007669"/>
    <property type="project" value="UniProtKB-SubCell"/>
</dbReference>
<reference evidence="5" key="1">
    <citation type="submission" date="2021-02" db="EMBL/GenBank/DDBJ databases">
        <title>Neisseriaceae sp. 26B isolated from the cloaca of a Common Toad-headed Turtle (Mesoclemmys nasuta).</title>
        <authorList>
            <person name="Spergser J."/>
            <person name="Busse H.-J."/>
        </authorList>
    </citation>
    <scope>NUCLEOTIDE SEQUENCE</scope>
    <source>
        <strain evidence="5">26B</strain>
    </source>
</reference>
<evidence type="ECO:0000256" key="4">
    <source>
        <dbReference type="ARBA" id="ARBA00023186"/>
    </source>
</evidence>
<keyword evidence="5" id="KW-0413">Isomerase</keyword>
<dbReference type="PANTHER" id="PTHR47529">
    <property type="entry name" value="PEPTIDYL-PROLYL CIS-TRANS ISOMERASE D"/>
    <property type="match status" value="1"/>
</dbReference>
<keyword evidence="3" id="KW-0472">Membrane</keyword>
<evidence type="ECO:0000256" key="2">
    <source>
        <dbReference type="ARBA" id="ARBA00022475"/>
    </source>
</evidence>
<keyword evidence="4" id="KW-0143">Chaperone</keyword>
<dbReference type="PANTHER" id="PTHR47529:SF1">
    <property type="entry name" value="PERIPLASMIC CHAPERONE PPID"/>
    <property type="match status" value="1"/>
</dbReference>
<dbReference type="InterPro" id="IPR027304">
    <property type="entry name" value="Trigger_fact/SurA_dom_sf"/>
</dbReference>
<dbReference type="EMBL" id="CP069798">
    <property type="protein sequence ID" value="QRQ81152.1"/>
    <property type="molecule type" value="Genomic_DNA"/>
</dbReference>
<evidence type="ECO:0000313" key="6">
    <source>
        <dbReference type="Proteomes" id="UP000653156"/>
    </source>
</evidence>
<proteinExistence type="predicted"/>
<keyword evidence="6" id="KW-1185">Reference proteome</keyword>
<gene>
    <name evidence="5" type="ORF">JQU52_10520</name>
</gene>
<dbReference type="SUPFAM" id="SSF109998">
    <property type="entry name" value="Triger factor/SurA peptide-binding domain-like"/>
    <property type="match status" value="1"/>
</dbReference>
<dbReference type="RefSeq" id="WP_230338439.1">
    <property type="nucleotide sequence ID" value="NZ_CP069798.1"/>
</dbReference>
<dbReference type="Gene3D" id="1.10.4030.10">
    <property type="entry name" value="Porin chaperone SurA, peptide-binding domain"/>
    <property type="match status" value="1"/>
</dbReference>
<comment type="subcellular location">
    <subcellularLocation>
        <location evidence="1">Cell membrane</location>
    </subcellularLocation>
</comment>
<evidence type="ECO:0000256" key="1">
    <source>
        <dbReference type="ARBA" id="ARBA00004236"/>
    </source>
</evidence>
<sequence length="509" mass="54726">MFHAIEKYKTPAQILLGLIALTFVGFGASTLATPGHDYVGKVGDIKISEQDVNEALRRVQASGNALGRDAVYQSLLQQAYLQQGGHDLGVNASLAQIKQVIASDPGFQENGRFSEAKYQAFLHQSQMSEAMLIEDLRRQFAIQSVVNLMQGGTLVSDVQARQMLGSLQAVRQVRTTLFAPAAYADKVKVDDAALQAYYDAHKAQYEQQQAVKFEFVALTAQDLGAKATVSDEDLQQAYAQLPADASAAKPALAAVKAKLEEEIRLRKGRQALAAAREELADLAFNHPDELKTAAAKLGLKIESPDEWISAEAAQASGMPPALQTALFSDDVLVKKHNSEPVAMGNDAVWVVRAKEVRAKELPPFNEVKAQVQQDYVAAESLKLALAAAEAAKTAAAKGETVAVNWSPVSALSTQQAQAGMPAADFQQLLKAHPQANKPAYVLLTGTQSGPILMEVQSVAAPENVDAALPQAKQMLAEHTGTTLMASYLHQLQQRYPVKQGAQQLGNNTH</sequence>
<dbReference type="InterPro" id="IPR052029">
    <property type="entry name" value="PpiD_chaperone"/>
</dbReference>
<evidence type="ECO:0000313" key="5">
    <source>
        <dbReference type="EMBL" id="QRQ81152.1"/>
    </source>
</evidence>
<protein>
    <submittedName>
        <fullName evidence="5">Peptidylprolyl isomerase</fullName>
    </submittedName>
</protein>